<sequence>MNNCNIQKTYSFLQRFNGEVYMCHPENLEIMTIKVRCKRQLDGLYKIVVQGIWLVVELSAVQAQEEPLEFSKRNCNFLEKLVQKI</sequence>
<keyword evidence="2" id="KW-1185">Reference proteome</keyword>
<dbReference type="Proteomes" id="UP000829196">
    <property type="component" value="Unassembled WGS sequence"/>
</dbReference>
<evidence type="ECO:0000313" key="1">
    <source>
        <dbReference type="EMBL" id="KAI0489462.1"/>
    </source>
</evidence>
<proteinExistence type="predicted"/>
<evidence type="ECO:0000313" key="2">
    <source>
        <dbReference type="Proteomes" id="UP000829196"/>
    </source>
</evidence>
<gene>
    <name evidence="1" type="ORF">KFK09_029305</name>
</gene>
<dbReference type="AlphaFoldDB" id="A0A8T3A5K9"/>
<comment type="caution">
    <text evidence="1">The sequence shown here is derived from an EMBL/GenBank/DDBJ whole genome shotgun (WGS) entry which is preliminary data.</text>
</comment>
<organism evidence="1 2">
    <name type="scientific">Dendrobium nobile</name>
    <name type="common">Orchid</name>
    <dbReference type="NCBI Taxonomy" id="94219"/>
    <lineage>
        <taxon>Eukaryota</taxon>
        <taxon>Viridiplantae</taxon>
        <taxon>Streptophyta</taxon>
        <taxon>Embryophyta</taxon>
        <taxon>Tracheophyta</taxon>
        <taxon>Spermatophyta</taxon>
        <taxon>Magnoliopsida</taxon>
        <taxon>Liliopsida</taxon>
        <taxon>Asparagales</taxon>
        <taxon>Orchidaceae</taxon>
        <taxon>Epidendroideae</taxon>
        <taxon>Malaxideae</taxon>
        <taxon>Dendrobiinae</taxon>
        <taxon>Dendrobium</taxon>
    </lineage>
</organism>
<protein>
    <submittedName>
        <fullName evidence="1">Uncharacterized protein</fullName>
    </submittedName>
</protein>
<name>A0A8T3A5K9_DENNO</name>
<reference evidence="1" key="1">
    <citation type="journal article" date="2022" name="Front. Genet.">
        <title>Chromosome-Scale Assembly of the Dendrobium nobile Genome Provides Insights Into the Molecular Mechanism of the Biosynthesis of the Medicinal Active Ingredient of Dendrobium.</title>
        <authorList>
            <person name="Xu Q."/>
            <person name="Niu S.-C."/>
            <person name="Li K.-L."/>
            <person name="Zheng P.-J."/>
            <person name="Zhang X.-J."/>
            <person name="Jia Y."/>
            <person name="Liu Y."/>
            <person name="Niu Y.-X."/>
            <person name="Yu L.-H."/>
            <person name="Chen D.-F."/>
            <person name="Zhang G.-Q."/>
        </authorList>
    </citation>
    <scope>NUCLEOTIDE SEQUENCE</scope>
    <source>
        <tissue evidence="1">Leaf</tissue>
    </source>
</reference>
<accession>A0A8T3A5K9</accession>
<dbReference type="EMBL" id="JAGYWB010000019">
    <property type="protein sequence ID" value="KAI0489462.1"/>
    <property type="molecule type" value="Genomic_DNA"/>
</dbReference>